<name>A0AAE0KDJ1_9PEZI</name>
<organism evidence="3 4">
    <name type="scientific">Podospora didyma</name>
    <dbReference type="NCBI Taxonomy" id="330526"/>
    <lineage>
        <taxon>Eukaryota</taxon>
        <taxon>Fungi</taxon>
        <taxon>Dikarya</taxon>
        <taxon>Ascomycota</taxon>
        <taxon>Pezizomycotina</taxon>
        <taxon>Sordariomycetes</taxon>
        <taxon>Sordariomycetidae</taxon>
        <taxon>Sordariales</taxon>
        <taxon>Podosporaceae</taxon>
        <taxon>Podospora</taxon>
    </lineage>
</organism>
<dbReference type="EMBL" id="JAULSW010000007">
    <property type="protein sequence ID" value="KAK3374858.1"/>
    <property type="molecule type" value="Genomic_DNA"/>
</dbReference>
<gene>
    <name evidence="3" type="ORF">B0H63DRAFT_526156</name>
</gene>
<reference evidence="3" key="2">
    <citation type="submission" date="2023-06" db="EMBL/GenBank/DDBJ databases">
        <authorList>
            <consortium name="Lawrence Berkeley National Laboratory"/>
            <person name="Haridas S."/>
            <person name="Hensen N."/>
            <person name="Bonometti L."/>
            <person name="Westerberg I."/>
            <person name="Brannstrom I.O."/>
            <person name="Guillou S."/>
            <person name="Cros-Aarteil S."/>
            <person name="Calhoun S."/>
            <person name="Kuo A."/>
            <person name="Mondo S."/>
            <person name="Pangilinan J."/>
            <person name="Riley R."/>
            <person name="LaButti K."/>
            <person name="Andreopoulos B."/>
            <person name="Lipzen A."/>
            <person name="Chen C."/>
            <person name="Yanf M."/>
            <person name="Daum C."/>
            <person name="Ng V."/>
            <person name="Clum A."/>
            <person name="Steindorff A."/>
            <person name="Ohm R."/>
            <person name="Martin F."/>
            <person name="Silar P."/>
            <person name="Natvig D."/>
            <person name="Lalanne C."/>
            <person name="Gautier V."/>
            <person name="Ament-velasquez S.L."/>
            <person name="Kruys A."/>
            <person name="Hutchinson M.I."/>
            <person name="Powell A.J."/>
            <person name="Barry K."/>
            <person name="Miller A.N."/>
            <person name="Grigoriev I.V."/>
            <person name="Debuchy R."/>
            <person name="Gladieux P."/>
            <person name="Thoren M.H."/>
            <person name="Johannesson H."/>
        </authorList>
    </citation>
    <scope>NUCLEOTIDE SEQUENCE</scope>
    <source>
        <strain evidence="3">CBS 232.78</strain>
    </source>
</reference>
<reference evidence="3" key="1">
    <citation type="journal article" date="2023" name="Mol. Phylogenet. Evol.">
        <title>Genome-scale phylogeny and comparative genomics of the fungal order Sordariales.</title>
        <authorList>
            <person name="Hensen N."/>
            <person name="Bonometti L."/>
            <person name="Westerberg I."/>
            <person name="Brannstrom I.O."/>
            <person name="Guillou S."/>
            <person name="Cros-Aarteil S."/>
            <person name="Calhoun S."/>
            <person name="Haridas S."/>
            <person name="Kuo A."/>
            <person name="Mondo S."/>
            <person name="Pangilinan J."/>
            <person name="Riley R."/>
            <person name="LaButti K."/>
            <person name="Andreopoulos B."/>
            <person name="Lipzen A."/>
            <person name="Chen C."/>
            <person name="Yan M."/>
            <person name="Daum C."/>
            <person name="Ng V."/>
            <person name="Clum A."/>
            <person name="Steindorff A."/>
            <person name="Ohm R.A."/>
            <person name="Martin F."/>
            <person name="Silar P."/>
            <person name="Natvig D.O."/>
            <person name="Lalanne C."/>
            <person name="Gautier V."/>
            <person name="Ament-Velasquez S.L."/>
            <person name="Kruys A."/>
            <person name="Hutchinson M.I."/>
            <person name="Powell A.J."/>
            <person name="Barry K."/>
            <person name="Miller A.N."/>
            <person name="Grigoriev I.V."/>
            <person name="Debuchy R."/>
            <person name="Gladieux P."/>
            <person name="Hiltunen Thoren M."/>
            <person name="Johannesson H."/>
        </authorList>
    </citation>
    <scope>NUCLEOTIDE SEQUENCE</scope>
    <source>
        <strain evidence="3">CBS 232.78</strain>
    </source>
</reference>
<sequence>MEAPSSPATNENTNEPLNETTQPENVTAGRSDNGAGNSAAPTPATEEAKKLPPLTQAEFQAFNRLAEKMDYFHNHFRQTWAVLYSACESGRRPSGMTLKQFLSSGLDLTQYLEAHHSIEETYLYPLLARKMPAFRSSTSKKGEDCELLRQHQEIHKGMDVFEAYLRECKNRERELELPVLKQKMDAWGDVLFKHLDQEVRDLGAEEMRKYWTIAEMRAFPI</sequence>
<dbReference type="PANTHER" id="PTHR38048:SF1">
    <property type="entry name" value="HEMERYTHRIN-LIKE DOMAIN-CONTAINING PROTEIN"/>
    <property type="match status" value="1"/>
</dbReference>
<accession>A0AAE0KDJ1</accession>
<evidence type="ECO:0000259" key="2">
    <source>
        <dbReference type="Pfam" id="PF01814"/>
    </source>
</evidence>
<comment type="caution">
    <text evidence="3">The sequence shown here is derived from an EMBL/GenBank/DDBJ whole genome shotgun (WGS) entry which is preliminary data.</text>
</comment>
<dbReference type="AlphaFoldDB" id="A0AAE0KDJ1"/>
<dbReference type="Proteomes" id="UP001285441">
    <property type="component" value="Unassembled WGS sequence"/>
</dbReference>
<evidence type="ECO:0000313" key="4">
    <source>
        <dbReference type="Proteomes" id="UP001285441"/>
    </source>
</evidence>
<dbReference type="Pfam" id="PF01814">
    <property type="entry name" value="Hemerythrin"/>
    <property type="match status" value="1"/>
</dbReference>
<dbReference type="CDD" id="cd12108">
    <property type="entry name" value="Hr-like"/>
    <property type="match status" value="1"/>
</dbReference>
<evidence type="ECO:0000313" key="3">
    <source>
        <dbReference type="EMBL" id="KAK3374858.1"/>
    </source>
</evidence>
<keyword evidence="4" id="KW-1185">Reference proteome</keyword>
<dbReference type="InterPro" id="IPR053206">
    <property type="entry name" value="Dimeric_xanthone_biosynth"/>
</dbReference>
<dbReference type="PANTHER" id="PTHR38048">
    <property type="entry name" value="EXPRESSED PROTEIN"/>
    <property type="match status" value="1"/>
</dbReference>
<feature type="domain" description="Hemerythrin-like" evidence="2">
    <location>
        <begin position="66"/>
        <end position="199"/>
    </location>
</feature>
<dbReference type="InterPro" id="IPR012312">
    <property type="entry name" value="Hemerythrin-like"/>
</dbReference>
<feature type="compositionally biased region" description="Polar residues" evidence="1">
    <location>
        <begin position="28"/>
        <end position="40"/>
    </location>
</feature>
<feature type="compositionally biased region" description="Low complexity" evidence="1">
    <location>
        <begin position="9"/>
        <end position="25"/>
    </location>
</feature>
<protein>
    <recommendedName>
        <fullName evidence="2">Hemerythrin-like domain-containing protein</fullName>
    </recommendedName>
</protein>
<proteinExistence type="predicted"/>
<evidence type="ECO:0000256" key="1">
    <source>
        <dbReference type="SAM" id="MobiDB-lite"/>
    </source>
</evidence>
<feature type="region of interest" description="Disordered" evidence="1">
    <location>
        <begin position="1"/>
        <end position="53"/>
    </location>
</feature>
<dbReference type="Gene3D" id="1.20.120.520">
    <property type="entry name" value="nmb1532 protein domain like"/>
    <property type="match status" value="1"/>
</dbReference>